<organism evidence="2 3">
    <name type="scientific">Actinomadura miaoliensis</name>
    <dbReference type="NCBI Taxonomy" id="430685"/>
    <lineage>
        <taxon>Bacteria</taxon>
        <taxon>Bacillati</taxon>
        <taxon>Actinomycetota</taxon>
        <taxon>Actinomycetes</taxon>
        <taxon>Streptosporangiales</taxon>
        <taxon>Thermomonosporaceae</taxon>
        <taxon>Actinomadura</taxon>
    </lineage>
</organism>
<feature type="transmembrane region" description="Helical" evidence="1">
    <location>
        <begin position="45"/>
        <end position="66"/>
    </location>
</feature>
<evidence type="ECO:0000313" key="3">
    <source>
        <dbReference type="Proteomes" id="UP001500683"/>
    </source>
</evidence>
<reference evidence="3" key="1">
    <citation type="journal article" date="2019" name="Int. J. Syst. Evol. Microbiol.">
        <title>The Global Catalogue of Microorganisms (GCM) 10K type strain sequencing project: providing services to taxonomists for standard genome sequencing and annotation.</title>
        <authorList>
            <consortium name="The Broad Institute Genomics Platform"/>
            <consortium name="The Broad Institute Genome Sequencing Center for Infectious Disease"/>
            <person name="Wu L."/>
            <person name="Ma J."/>
        </authorList>
    </citation>
    <scope>NUCLEOTIDE SEQUENCE [LARGE SCALE GENOMIC DNA]</scope>
    <source>
        <strain evidence="3">JCM 16702</strain>
    </source>
</reference>
<gene>
    <name evidence="2" type="ORF">GCM10022214_67890</name>
</gene>
<keyword evidence="1" id="KW-0472">Membrane</keyword>
<keyword evidence="1" id="KW-0812">Transmembrane</keyword>
<evidence type="ECO:0000313" key="2">
    <source>
        <dbReference type="EMBL" id="GAA4095287.1"/>
    </source>
</evidence>
<proteinExistence type="predicted"/>
<name>A0ABP7WSJ3_9ACTN</name>
<keyword evidence="3" id="KW-1185">Reference proteome</keyword>
<evidence type="ECO:0000256" key="1">
    <source>
        <dbReference type="SAM" id="Phobius"/>
    </source>
</evidence>
<keyword evidence="1" id="KW-1133">Transmembrane helix</keyword>
<sequence>MTDFQNASEAPASRGGGAVRPLLWVLLAISAAGNMVTSGSGAHTVAGIAFGVATLGFAIALVVHHYRTRRR</sequence>
<dbReference type="EMBL" id="BAAAZG010000052">
    <property type="protein sequence ID" value="GAA4095287.1"/>
    <property type="molecule type" value="Genomic_DNA"/>
</dbReference>
<comment type="caution">
    <text evidence="2">The sequence shown here is derived from an EMBL/GenBank/DDBJ whole genome shotgun (WGS) entry which is preliminary data.</text>
</comment>
<dbReference type="RefSeq" id="WP_344955786.1">
    <property type="nucleotide sequence ID" value="NZ_BAAAZG010000052.1"/>
</dbReference>
<dbReference type="Proteomes" id="UP001500683">
    <property type="component" value="Unassembled WGS sequence"/>
</dbReference>
<accession>A0ABP7WSJ3</accession>
<feature type="transmembrane region" description="Helical" evidence="1">
    <location>
        <begin position="21"/>
        <end position="39"/>
    </location>
</feature>
<protein>
    <submittedName>
        <fullName evidence="2">Uncharacterized protein</fullName>
    </submittedName>
</protein>